<name>A0A0G9K6L6_9BACT</name>
<dbReference type="AlphaFoldDB" id="A0A0G9K6L6"/>
<protein>
    <recommendedName>
        <fullName evidence="3">Phospholipase A2 domain-containing protein</fullName>
    </recommendedName>
</protein>
<evidence type="ECO:0000313" key="2">
    <source>
        <dbReference type="Proteomes" id="UP000035514"/>
    </source>
</evidence>
<evidence type="ECO:0008006" key="3">
    <source>
        <dbReference type="Google" id="ProtNLM"/>
    </source>
</evidence>
<dbReference type="GO" id="GO:0050482">
    <property type="term" value="P:arachidonate secretion"/>
    <property type="evidence" value="ECO:0007669"/>
    <property type="project" value="InterPro"/>
</dbReference>
<accession>A0A0G9K6L6</accession>
<dbReference type="GO" id="GO:0004623">
    <property type="term" value="F:phospholipase A2 activity"/>
    <property type="evidence" value="ECO:0007669"/>
    <property type="project" value="InterPro"/>
</dbReference>
<dbReference type="Proteomes" id="UP000035514">
    <property type="component" value="Unassembled WGS sequence"/>
</dbReference>
<proteinExistence type="predicted"/>
<dbReference type="PATRIC" id="fig|1447256.3.peg.239"/>
<dbReference type="RefSeq" id="WP_046996075.1">
    <property type="nucleotide sequence ID" value="NZ_JAIQ01000034.1"/>
</dbReference>
<organism evidence="1 2">
    <name type="scientific">Aliarcobacter butzleri L348</name>
    <dbReference type="NCBI Taxonomy" id="1447256"/>
    <lineage>
        <taxon>Bacteria</taxon>
        <taxon>Pseudomonadati</taxon>
        <taxon>Campylobacterota</taxon>
        <taxon>Epsilonproteobacteria</taxon>
        <taxon>Campylobacterales</taxon>
        <taxon>Arcobacteraceae</taxon>
        <taxon>Aliarcobacter</taxon>
    </lineage>
</organism>
<dbReference type="GO" id="GO:0006644">
    <property type="term" value="P:phospholipid metabolic process"/>
    <property type="evidence" value="ECO:0007669"/>
    <property type="project" value="InterPro"/>
</dbReference>
<dbReference type="SUPFAM" id="SSF48619">
    <property type="entry name" value="Phospholipase A2, PLA2"/>
    <property type="match status" value="1"/>
</dbReference>
<dbReference type="InterPro" id="IPR036444">
    <property type="entry name" value="PLipase_A2_dom_sf"/>
</dbReference>
<evidence type="ECO:0000313" key="1">
    <source>
        <dbReference type="EMBL" id="KLE02157.1"/>
    </source>
</evidence>
<sequence>MFSFCKNWKNHCSCFIDRFKNVDWSDCCKQHDEDYKKLKKDESTKRADLRLLSCVKKKACKSLAYVMYVAVRVFGRKFKGE</sequence>
<reference evidence="1 2" key="1">
    <citation type="submission" date="2014-01" db="EMBL/GenBank/DDBJ databases">
        <title>Development of a Comparative Genomic Fingerprinting Assay for High Resolution Genotyping of Arcobacter butzleri.</title>
        <authorList>
            <person name="Webb A.L."/>
            <person name="Inglis G.D."/>
            <person name="Kruczkiewicz P."/>
            <person name="Selinger L.B."/>
            <person name="Taboada E.N."/>
        </authorList>
    </citation>
    <scope>NUCLEOTIDE SEQUENCE [LARGE SCALE GENOMIC DNA]</scope>
    <source>
        <strain evidence="1 2">L348</strain>
    </source>
</reference>
<dbReference type="EMBL" id="JAIQ01000034">
    <property type="protein sequence ID" value="KLE02157.1"/>
    <property type="molecule type" value="Genomic_DNA"/>
</dbReference>
<comment type="caution">
    <text evidence="1">The sequence shown here is derived from an EMBL/GenBank/DDBJ whole genome shotgun (WGS) entry which is preliminary data.</text>
</comment>
<gene>
    <name evidence="1" type="ORF">AA20_01240</name>
</gene>